<keyword evidence="11" id="KW-0966">Cell projection</keyword>
<keyword evidence="12" id="KW-1185">Reference proteome</keyword>
<dbReference type="NCBIfam" id="NF006527">
    <property type="entry name" value="PRK08990.1"/>
    <property type="match status" value="1"/>
</dbReference>
<dbReference type="EMBL" id="JBHUHX010000047">
    <property type="protein sequence ID" value="MFD2113224.1"/>
    <property type="molecule type" value="Genomic_DNA"/>
</dbReference>
<evidence type="ECO:0000256" key="4">
    <source>
        <dbReference type="ARBA" id="ARBA00022475"/>
    </source>
</evidence>
<evidence type="ECO:0000256" key="2">
    <source>
        <dbReference type="ARBA" id="ARBA00008038"/>
    </source>
</evidence>
<comment type="similarity">
    <text evidence="2">Belongs to the MotA family.</text>
</comment>
<name>A0ABW4YC62_9GAMM</name>
<dbReference type="InterPro" id="IPR002898">
    <property type="entry name" value="MotA_ExbB_proton_chnl"/>
</dbReference>
<evidence type="ECO:0000256" key="6">
    <source>
        <dbReference type="ARBA" id="ARBA00022779"/>
    </source>
</evidence>
<dbReference type="Pfam" id="PF01618">
    <property type="entry name" value="MotA_ExbB"/>
    <property type="match status" value="1"/>
</dbReference>
<evidence type="ECO:0000256" key="9">
    <source>
        <dbReference type="SAM" id="Phobius"/>
    </source>
</evidence>
<evidence type="ECO:0000256" key="1">
    <source>
        <dbReference type="ARBA" id="ARBA00004651"/>
    </source>
</evidence>
<protein>
    <submittedName>
        <fullName evidence="11">Flagellar motor protein PomA</fullName>
    </submittedName>
</protein>
<dbReference type="RefSeq" id="WP_386027947.1">
    <property type="nucleotide sequence ID" value="NZ_JBHUHX010000047.1"/>
</dbReference>
<keyword evidence="11" id="KW-0969">Cilium</keyword>
<comment type="subcellular location">
    <subcellularLocation>
        <location evidence="1">Cell membrane</location>
        <topology evidence="1">Multi-pass membrane protein</topology>
    </subcellularLocation>
</comment>
<keyword evidence="7 9" id="KW-1133">Transmembrane helix</keyword>
<evidence type="ECO:0000256" key="7">
    <source>
        <dbReference type="ARBA" id="ARBA00022989"/>
    </source>
</evidence>
<evidence type="ECO:0000256" key="3">
    <source>
        <dbReference type="ARBA" id="ARBA00022448"/>
    </source>
</evidence>
<dbReference type="InterPro" id="IPR047055">
    <property type="entry name" value="MotA-like"/>
</dbReference>
<sequence>MDLATLLGMLGATGVMIGAIVLGGDLMVFVDVPSIVIVLVGTMFVVLFRTTLGQFLGSFKVALGAFLHKSISPTALVEEAVSLANTARREGLLALEGKPISHPFLQTGISLCIDGHPPEVVQKVLEKDINLTIQRQEAGYSVFKATAEVAPAMGMIGTLIGLVQMLANMSDPKAIGPAMAVALLTTLYGAVLANAFATPIAEKLKLRSGEEKLSKSLILESIAGIQEGLNPRVLEQLLMTYLPEHLRQSADKG</sequence>
<comment type="caution">
    <text evidence="11">The sequence shown here is derived from an EMBL/GenBank/DDBJ whole genome shotgun (WGS) entry which is preliminary data.</text>
</comment>
<feature type="transmembrane region" description="Helical" evidence="9">
    <location>
        <begin position="149"/>
        <end position="169"/>
    </location>
</feature>
<keyword evidence="6" id="KW-0283">Flagellar rotation</keyword>
<dbReference type="PANTHER" id="PTHR30433:SF2">
    <property type="entry name" value="MOTILITY PROTEIN A"/>
    <property type="match status" value="1"/>
</dbReference>
<reference evidence="12" key="1">
    <citation type="journal article" date="2019" name="Int. J. Syst. Evol. Microbiol.">
        <title>The Global Catalogue of Microorganisms (GCM) 10K type strain sequencing project: providing services to taxonomists for standard genome sequencing and annotation.</title>
        <authorList>
            <consortium name="The Broad Institute Genomics Platform"/>
            <consortium name="The Broad Institute Genome Sequencing Center for Infectious Disease"/>
            <person name="Wu L."/>
            <person name="Ma J."/>
        </authorList>
    </citation>
    <scope>NUCLEOTIDE SEQUENCE [LARGE SCALE GENOMIC DNA]</scope>
    <source>
        <strain evidence="12">KACC 12597</strain>
    </source>
</reference>
<evidence type="ECO:0000256" key="5">
    <source>
        <dbReference type="ARBA" id="ARBA00022692"/>
    </source>
</evidence>
<gene>
    <name evidence="11" type="primary">pomA</name>
    <name evidence="11" type="ORF">ACFSJC_15345</name>
</gene>
<feature type="transmembrane region" description="Helical" evidence="9">
    <location>
        <begin position="175"/>
        <end position="197"/>
    </location>
</feature>
<keyword evidence="3" id="KW-0813">Transport</keyword>
<dbReference type="PROSITE" id="PS01307">
    <property type="entry name" value="MOTA"/>
    <property type="match status" value="1"/>
</dbReference>
<keyword evidence="4" id="KW-1003">Cell membrane</keyword>
<dbReference type="InterPro" id="IPR000540">
    <property type="entry name" value="Flag_MotA_CS"/>
</dbReference>
<accession>A0ABW4YC62</accession>
<feature type="transmembrane region" description="Helical" evidence="9">
    <location>
        <begin position="28"/>
        <end position="48"/>
    </location>
</feature>
<evidence type="ECO:0000313" key="11">
    <source>
        <dbReference type="EMBL" id="MFD2113224.1"/>
    </source>
</evidence>
<evidence type="ECO:0000313" key="12">
    <source>
        <dbReference type="Proteomes" id="UP001597337"/>
    </source>
</evidence>
<keyword evidence="8 9" id="KW-0472">Membrane</keyword>
<evidence type="ECO:0000259" key="10">
    <source>
        <dbReference type="Pfam" id="PF01618"/>
    </source>
</evidence>
<proteinExistence type="inferred from homology"/>
<feature type="domain" description="MotA/TolQ/ExbB proton channel" evidence="10">
    <location>
        <begin position="100"/>
        <end position="211"/>
    </location>
</feature>
<dbReference type="Proteomes" id="UP001597337">
    <property type="component" value="Unassembled WGS sequence"/>
</dbReference>
<evidence type="ECO:0000256" key="8">
    <source>
        <dbReference type="ARBA" id="ARBA00023136"/>
    </source>
</evidence>
<keyword evidence="5 9" id="KW-0812">Transmembrane</keyword>
<keyword evidence="11" id="KW-0282">Flagellum</keyword>
<dbReference type="PANTHER" id="PTHR30433">
    <property type="entry name" value="CHEMOTAXIS PROTEIN MOTA"/>
    <property type="match status" value="1"/>
</dbReference>
<organism evidence="11 12">
    <name type="scientific">Thiorhodococcus fuscus</name>
    <dbReference type="NCBI Taxonomy" id="527200"/>
    <lineage>
        <taxon>Bacteria</taxon>
        <taxon>Pseudomonadati</taxon>
        <taxon>Pseudomonadota</taxon>
        <taxon>Gammaproteobacteria</taxon>
        <taxon>Chromatiales</taxon>
        <taxon>Chromatiaceae</taxon>
        <taxon>Thiorhodococcus</taxon>
    </lineage>
</organism>